<dbReference type="Gene3D" id="4.10.950.10">
    <property type="entry name" value="Ribosomal protein L2, domain 3"/>
    <property type="match status" value="1"/>
</dbReference>
<name>A0A3B1D2S7_9ZZZZ</name>
<dbReference type="GO" id="GO:0002181">
    <property type="term" value="P:cytoplasmic translation"/>
    <property type="evidence" value="ECO:0007669"/>
    <property type="project" value="TreeGrafter"/>
</dbReference>
<dbReference type="GO" id="GO:0003735">
    <property type="term" value="F:structural constituent of ribosome"/>
    <property type="evidence" value="ECO:0007669"/>
    <property type="project" value="InterPro"/>
</dbReference>
<keyword evidence="3" id="KW-0687">Ribonucleoprotein</keyword>
<organism evidence="7">
    <name type="scientific">hydrothermal vent metagenome</name>
    <dbReference type="NCBI Taxonomy" id="652676"/>
    <lineage>
        <taxon>unclassified sequences</taxon>
        <taxon>metagenomes</taxon>
        <taxon>ecological metagenomes</taxon>
    </lineage>
</organism>
<dbReference type="Gene3D" id="2.30.30.30">
    <property type="match status" value="1"/>
</dbReference>
<dbReference type="InterPro" id="IPR022669">
    <property type="entry name" value="Ribosomal_uL2_C"/>
</dbReference>
<evidence type="ECO:0000256" key="2">
    <source>
        <dbReference type="ARBA" id="ARBA00022980"/>
    </source>
</evidence>
<dbReference type="InterPro" id="IPR014722">
    <property type="entry name" value="Rib_uL2_dom2"/>
</dbReference>
<dbReference type="GO" id="GO:0015934">
    <property type="term" value="C:large ribosomal subunit"/>
    <property type="evidence" value="ECO:0007669"/>
    <property type="project" value="InterPro"/>
</dbReference>
<dbReference type="InterPro" id="IPR005880">
    <property type="entry name" value="Ribosomal_uL2_bac/org-type"/>
</dbReference>
<dbReference type="PANTHER" id="PTHR13691">
    <property type="entry name" value="RIBOSOMAL PROTEIN L2"/>
    <property type="match status" value="1"/>
</dbReference>
<dbReference type="GO" id="GO:0003723">
    <property type="term" value="F:RNA binding"/>
    <property type="evidence" value="ECO:0007669"/>
    <property type="project" value="InterPro"/>
</dbReference>
<feature type="compositionally biased region" description="Basic residues" evidence="4">
    <location>
        <begin position="257"/>
        <end position="267"/>
    </location>
</feature>
<dbReference type="SMART" id="SM01382">
    <property type="entry name" value="Ribosomal_L2_C"/>
    <property type="match status" value="1"/>
</dbReference>
<comment type="similarity">
    <text evidence="1">Belongs to the universal ribosomal protein uL2 family.</text>
</comment>
<dbReference type="HAMAP" id="MF_01320_B">
    <property type="entry name" value="Ribosomal_uL2_B"/>
    <property type="match status" value="1"/>
</dbReference>
<dbReference type="InterPro" id="IPR022666">
    <property type="entry name" value="Ribosomal_uL2_RNA-bd_dom"/>
</dbReference>
<evidence type="ECO:0000259" key="5">
    <source>
        <dbReference type="SMART" id="SM01382"/>
    </source>
</evidence>
<dbReference type="Pfam" id="PF03947">
    <property type="entry name" value="Ribosomal_L2_C"/>
    <property type="match status" value="1"/>
</dbReference>
<dbReference type="EMBL" id="UOGJ01000120">
    <property type="protein sequence ID" value="VAX37196.1"/>
    <property type="molecule type" value="Genomic_DNA"/>
</dbReference>
<gene>
    <name evidence="7" type="ORF">MNBD_UNCLBAC01-795</name>
</gene>
<sequence>MGIKRFKPTTSTLRFTVISDFSEITKSKPEKSLLKPLKKTGGRNMYGRITARYRGGGHKRMYRLVDFKRNQIDQEAEVLAIEYDPNRSARIALIQYPDGKKSYIIAPLELKVGEKILSTYEKDIEFKAGNCLPLKKIPLGTAIHNIELKPGRGGVIARSAGTSAQLMAKEGDYAFIKMPSSEVRKILIKCRATIGQIGNVEHESCVIGKAGRMRWLGRRGGVRGVVMNPVDHPHGGGEGKAPQGNPHPVTPWGKATKGLKTRKKNKYSNKYIVRRRGSK</sequence>
<dbReference type="NCBIfam" id="TIGR01171">
    <property type="entry name" value="rplB_bact"/>
    <property type="match status" value="1"/>
</dbReference>
<dbReference type="InterPro" id="IPR008991">
    <property type="entry name" value="Translation_prot_SH3-like_sf"/>
</dbReference>
<dbReference type="InterPro" id="IPR014726">
    <property type="entry name" value="Ribosomal_uL2_dom3"/>
</dbReference>
<dbReference type="Gene3D" id="2.40.50.140">
    <property type="entry name" value="Nucleic acid-binding proteins"/>
    <property type="match status" value="1"/>
</dbReference>
<feature type="region of interest" description="Disordered" evidence="4">
    <location>
        <begin position="231"/>
        <end position="267"/>
    </location>
</feature>
<dbReference type="AlphaFoldDB" id="A0A3B1D2S7"/>
<dbReference type="FunFam" id="4.10.950.10:FF:000001">
    <property type="entry name" value="50S ribosomal protein L2"/>
    <property type="match status" value="1"/>
</dbReference>
<dbReference type="Pfam" id="PF00181">
    <property type="entry name" value="Ribosomal_L2_N"/>
    <property type="match status" value="1"/>
</dbReference>
<dbReference type="FunFam" id="2.30.30.30:FF:000001">
    <property type="entry name" value="50S ribosomal protein L2"/>
    <property type="match status" value="1"/>
</dbReference>
<dbReference type="InterPro" id="IPR002171">
    <property type="entry name" value="Ribosomal_uL2"/>
</dbReference>
<evidence type="ECO:0000256" key="3">
    <source>
        <dbReference type="ARBA" id="ARBA00023274"/>
    </source>
</evidence>
<evidence type="ECO:0000259" key="6">
    <source>
        <dbReference type="SMART" id="SM01383"/>
    </source>
</evidence>
<dbReference type="FunFam" id="2.40.50.140:FF:000003">
    <property type="entry name" value="50S ribosomal protein L2"/>
    <property type="match status" value="1"/>
</dbReference>
<feature type="domain" description="Large ribosomal subunit protein uL2 C-terminal" evidence="5">
    <location>
        <begin position="126"/>
        <end position="255"/>
    </location>
</feature>
<dbReference type="GO" id="GO:0016740">
    <property type="term" value="F:transferase activity"/>
    <property type="evidence" value="ECO:0007669"/>
    <property type="project" value="InterPro"/>
</dbReference>
<dbReference type="PIRSF" id="PIRSF002158">
    <property type="entry name" value="Ribosomal_L2"/>
    <property type="match status" value="1"/>
</dbReference>
<dbReference type="PANTHER" id="PTHR13691:SF5">
    <property type="entry name" value="LARGE RIBOSOMAL SUBUNIT PROTEIN UL2M"/>
    <property type="match status" value="1"/>
</dbReference>
<dbReference type="InterPro" id="IPR012340">
    <property type="entry name" value="NA-bd_OB-fold"/>
</dbReference>
<dbReference type="SMART" id="SM01383">
    <property type="entry name" value="Ribosomal_L2"/>
    <property type="match status" value="1"/>
</dbReference>
<feature type="domain" description="Large ribosomal subunit protein uL2 RNA-binding" evidence="6">
    <location>
        <begin position="42"/>
        <end position="118"/>
    </location>
</feature>
<reference evidence="7" key="1">
    <citation type="submission" date="2018-06" db="EMBL/GenBank/DDBJ databases">
        <authorList>
            <person name="Zhirakovskaya E."/>
        </authorList>
    </citation>
    <scope>NUCLEOTIDE SEQUENCE</scope>
</reference>
<dbReference type="SUPFAM" id="SSF50104">
    <property type="entry name" value="Translation proteins SH3-like domain"/>
    <property type="match status" value="1"/>
</dbReference>
<evidence type="ECO:0000256" key="1">
    <source>
        <dbReference type="ARBA" id="ARBA00005636"/>
    </source>
</evidence>
<protein>
    <submittedName>
        <fullName evidence="7">LSU ribosomal protein L2p (L8e)</fullName>
    </submittedName>
</protein>
<keyword evidence="2 7" id="KW-0689">Ribosomal protein</keyword>
<accession>A0A3B1D2S7</accession>
<evidence type="ECO:0000313" key="7">
    <source>
        <dbReference type="EMBL" id="VAX37196.1"/>
    </source>
</evidence>
<evidence type="ECO:0000256" key="4">
    <source>
        <dbReference type="SAM" id="MobiDB-lite"/>
    </source>
</evidence>
<proteinExistence type="inferred from homology"/>
<dbReference type="SUPFAM" id="SSF50249">
    <property type="entry name" value="Nucleic acid-binding proteins"/>
    <property type="match status" value="1"/>
</dbReference>